<comment type="subunit">
    <text evidence="11">May interact with calmodulin.</text>
</comment>
<dbReference type="EMBL" id="JAUCMX010000017">
    <property type="protein sequence ID" value="KAK3518910.1"/>
    <property type="molecule type" value="Genomic_DNA"/>
</dbReference>
<evidence type="ECO:0000256" key="2">
    <source>
        <dbReference type="ARBA" id="ARBA00004496"/>
    </source>
</evidence>
<evidence type="ECO:0000256" key="5">
    <source>
        <dbReference type="ARBA" id="ARBA00022737"/>
    </source>
</evidence>
<dbReference type="SMART" id="SM00015">
    <property type="entry name" value="IQ"/>
    <property type="match status" value="4"/>
</dbReference>
<feature type="compositionally biased region" description="Low complexity" evidence="14">
    <location>
        <begin position="1053"/>
        <end position="1072"/>
    </location>
</feature>
<dbReference type="SMART" id="SM01076">
    <property type="entry name" value="CG-1"/>
    <property type="match status" value="1"/>
</dbReference>
<dbReference type="Pfam" id="PF03859">
    <property type="entry name" value="CG-1"/>
    <property type="match status" value="1"/>
</dbReference>
<dbReference type="SUPFAM" id="SSF81296">
    <property type="entry name" value="E set domains"/>
    <property type="match status" value="1"/>
</dbReference>
<keyword evidence="7" id="KW-0040">ANK repeat</keyword>
<dbReference type="SUPFAM" id="SSF48403">
    <property type="entry name" value="Ankyrin repeat"/>
    <property type="match status" value="1"/>
</dbReference>
<dbReference type="FunFam" id="1.25.40.20:FF:000165">
    <property type="entry name" value="calmodulin-binding transcription activator 1 isoform X2"/>
    <property type="match status" value="1"/>
</dbReference>
<comment type="similarity">
    <text evidence="3">Belongs to the CAMTA family.</text>
</comment>
<feature type="region of interest" description="Disordered" evidence="14">
    <location>
        <begin position="1185"/>
        <end position="1207"/>
    </location>
</feature>
<evidence type="ECO:0000256" key="10">
    <source>
        <dbReference type="ARBA" id="ARBA00023242"/>
    </source>
</evidence>
<feature type="compositionally biased region" description="Low complexity" evidence="14">
    <location>
        <begin position="502"/>
        <end position="517"/>
    </location>
</feature>
<comment type="subcellular location">
    <subcellularLocation>
        <location evidence="2">Cytoplasm</location>
    </subcellularLocation>
    <subcellularLocation>
        <location evidence="1">Nucleus</location>
    </subcellularLocation>
</comment>
<feature type="compositionally biased region" description="Pro residues" evidence="14">
    <location>
        <begin position="518"/>
        <end position="528"/>
    </location>
</feature>
<keyword evidence="6" id="KW-0805">Transcription regulation</keyword>
<comment type="function">
    <text evidence="12">Transcriptional activator.</text>
</comment>
<dbReference type="GO" id="GO:0003690">
    <property type="term" value="F:double-stranded DNA binding"/>
    <property type="evidence" value="ECO:0007669"/>
    <property type="project" value="TreeGrafter"/>
</dbReference>
<keyword evidence="4" id="KW-0963">Cytoplasm</keyword>
<feature type="compositionally biased region" description="Low complexity" evidence="14">
    <location>
        <begin position="307"/>
        <end position="325"/>
    </location>
</feature>
<evidence type="ECO:0000256" key="13">
    <source>
        <dbReference type="ARBA" id="ARBA00071877"/>
    </source>
</evidence>
<protein>
    <recommendedName>
        <fullName evidence="13">Calmodulin-binding transcription activator 1</fullName>
    </recommendedName>
</protein>
<gene>
    <name evidence="16" type="ORF">QTP70_014915</name>
</gene>
<feature type="compositionally biased region" description="Low complexity" evidence="14">
    <location>
        <begin position="450"/>
        <end position="468"/>
    </location>
</feature>
<dbReference type="Proteomes" id="UP001274896">
    <property type="component" value="Unassembled WGS sequence"/>
</dbReference>
<dbReference type="PROSITE" id="PS51437">
    <property type="entry name" value="CG_1"/>
    <property type="match status" value="1"/>
</dbReference>
<evidence type="ECO:0000313" key="17">
    <source>
        <dbReference type="Proteomes" id="UP001274896"/>
    </source>
</evidence>
<dbReference type="InterPro" id="IPR013783">
    <property type="entry name" value="Ig-like_fold"/>
</dbReference>
<dbReference type="FunFam" id="2.60.40.10:FF:000089">
    <property type="entry name" value="calmodulin-binding transcription activator 2 isoform X1"/>
    <property type="match status" value="1"/>
</dbReference>
<keyword evidence="9" id="KW-0804">Transcription</keyword>
<keyword evidence="8" id="KW-0010">Activator</keyword>
<organism evidence="16 17">
    <name type="scientific">Hemibagrus guttatus</name>
    <dbReference type="NCBI Taxonomy" id="175788"/>
    <lineage>
        <taxon>Eukaryota</taxon>
        <taxon>Metazoa</taxon>
        <taxon>Chordata</taxon>
        <taxon>Craniata</taxon>
        <taxon>Vertebrata</taxon>
        <taxon>Euteleostomi</taxon>
        <taxon>Actinopterygii</taxon>
        <taxon>Neopterygii</taxon>
        <taxon>Teleostei</taxon>
        <taxon>Ostariophysi</taxon>
        <taxon>Siluriformes</taxon>
        <taxon>Bagridae</taxon>
        <taxon>Hemibagrus</taxon>
    </lineage>
</organism>
<dbReference type="Gene3D" id="1.20.5.190">
    <property type="match status" value="2"/>
</dbReference>
<dbReference type="InterPro" id="IPR014756">
    <property type="entry name" value="Ig_E-set"/>
</dbReference>
<feature type="compositionally biased region" description="Low complexity" evidence="14">
    <location>
        <begin position="529"/>
        <end position="563"/>
    </location>
</feature>
<dbReference type="InterPro" id="IPR027417">
    <property type="entry name" value="P-loop_NTPase"/>
</dbReference>
<dbReference type="InterPro" id="IPR036770">
    <property type="entry name" value="Ankyrin_rpt-contain_sf"/>
</dbReference>
<feature type="region of interest" description="Disordered" evidence="14">
    <location>
        <begin position="848"/>
        <end position="882"/>
    </location>
</feature>
<dbReference type="CDD" id="cd23767">
    <property type="entry name" value="IQCD"/>
    <property type="match status" value="1"/>
</dbReference>
<keyword evidence="17" id="KW-1185">Reference proteome</keyword>
<dbReference type="PANTHER" id="PTHR23335:SF9">
    <property type="entry name" value="CALMODULIN-BINDING TRANSCRIPTION ACTIVATOR 2"/>
    <property type="match status" value="1"/>
</dbReference>
<name>A0AAE0QE75_9TELE</name>
<evidence type="ECO:0000256" key="3">
    <source>
        <dbReference type="ARBA" id="ARBA00008267"/>
    </source>
</evidence>
<feature type="domain" description="CG-1" evidence="15">
    <location>
        <begin position="30"/>
        <end position="155"/>
    </location>
</feature>
<evidence type="ECO:0000256" key="7">
    <source>
        <dbReference type="ARBA" id="ARBA00023043"/>
    </source>
</evidence>
<dbReference type="PROSITE" id="PS50096">
    <property type="entry name" value="IQ"/>
    <property type="match status" value="1"/>
</dbReference>
<feature type="region of interest" description="Disordered" evidence="14">
    <location>
        <begin position="269"/>
        <end position="325"/>
    </location>
</feature>
<dbReference type="Gene3D" id="2.60.40.10">
    <property type="entry name" value="Immunoglobulins"/>
    <property type="match status" value="1"/>
</dbReference>
<feature type="compositionally biased region" description="Polar residues" evidence="14">
    <location>
        <begin position="870"/>
        <end position="882"/>
    </location>
</feature>
<keyword evidence="10" id="KW-0539">Nucleus</keyword>
<dbReference type="InterPro" id="IPR005559">
    <property type="entry name" value="CG-1_dom"/>
</dbReference>
<evidence type="ECO:0000256" key="6">
    <source>
        <dbReference type="ARBA" id="ARBA00023015"/>
    </source>
</evidence>
<feature type="compositionally biased region" description="Low complexity" evidence="14">
    <location>
        <begin position="858"/>
        <end position="869"/>
    </location>
</feature>
<feature type="region of interest" description="Disordered" evidence="14">
    <location>
        <begin position="1036"/>
        <end position="1109"/>
    </location>
</feature>
<dbReference type="GO" id="GO:0007399">
    <property type="term" value="P:nervous system development"/>
    <property type="evidence" value="ECO:0007669"/>
    <property type="project" value="UniProtKB-ARBA"/>
</dbReference>
<evidence type="ECO:0000256" key="11">
    <source>
        <dbReference type="ARBA" id="ARBA00029480"/>
    </source>
</evidence>
<feature type="compositionally biased region" description="Polar residues" evidence="14">
    <location>
        <begin position="489"/>
        <end position="501"/>
    </location>
</feature>
<dbReference type="InterPro" id="IPR002909">
    <property type="entry name" value="IPT_dom"/>
</dbReference>
<dbReference type="GO" id="GO:0003712">
    <property type="term" value="F:transcription coregulator activity"/>
    <property type="evidence" value="ECO:0007669"/>
    <property type="project" value="TreeGrafter"/>
</dbReference>
<evidence type="ECO:0000256" key="8">
    <source>
        <dbReference type="ARBA" id="ARBA00023159"/>
    </source>
</evidence>
<evidence type="ECO:0000256" key="4">
    <source>
        <dbReference type="ARBA" id="ARBA00022490"/>
    </source>
</evidence>
<dbReference type="GO" id="GO:0005634">
    <property type="term" value="C:nucleus"/>
    <property type="evidence" value="ECO:0007669"/>
    <property type="project" value="UniProtKB-SubCell"/>
</dbReference>
<feature type="region of interest" description="Disordered" evidence="14">
    <location>
        <begin position="450"/>
        <end position="563"/>
    </location>
</feature>
<evidence type="ECO:0000256" key="12">
    <source>
        <dbReference type="ARBA" id="ARBA00055757"/>
    </source>
</evidence>
<dbReference type="GO" id="GO:0005737">
    <property type="term" value="C:cytoplasm"/>
    <property type="evidence" value="ECO:0007669"/>
    <property type="project" value="UniProtKB-SubCell"/>
</dbReference>
<evidence type="ECO:0000256" key="1">
    <source>
        <dbReference type="ARBA" id="ARBA00004123"/>
    </source>
</evidence>
<proteinExistence type="inferred from homology"/>
<evidence type="ECO:0000256" key="14">
    <source>
        <dbReference type="SAM" id="MobiDB-lite"/>
    </source>
</evidence>
<evidence type="ECO:0000256" key="9">
    <source>
        <dbReference type="ARBA" id="ARBA00023163"/>
    </source>
</evidence>
<dbReference type="GO" id="GO:0006357">
    <property type="term" value="P:regulation of transcription by RNA polymerase II"/>
    <property type="evidence" value="ECO:0007669"/>
    <property type="project" value="TreeGrafter"/>
</dbReference>
<evidence type="ECO:0000313" key="16">
    <source>
        <dbReference type="EMBL" id="KAK3518910.1"/>
    </source>
</evidence>
<dbReference type="Gene3D" id="1.25.40.20">
    <property type="entry name" value="Ankyrin repeat-containing domain"/>
    <property type="match status" value="1"/>
</dbReference>
<evidence type="ECO:0000259" key="15">
    <source>
        <dbReference type="PROSITE" id="PS51437"/>
    </source>
</evidence>
<keyword evidence="5" id="KW-0677">Repeat</keyword>
<dbReference type="SUPFAM" id="SSF52540">
    <property type="entry name" value="P-loop containing nucleoside triphosphate hydrolases"/>
    <property type="match status" value="1"/>
</dbReference>
<dbReference type="InterPro" id="IPR000048">
    <property type="entry name" value="IQ_motif_EF-hand-BS"/>
</dbReference>
<dbReference type="FunFam" id="1.20.5.190:FF:000038">
    <property type="entry name" value="calmodulin-binding transcription activator 1 isoform X2"/>
    <property type="match status" value="1"/>
</dbReference>
<sequence length="1429" mass="156954">MNNKDTTTESENNRQMKVFLPNKLLECLPRTNTLPKERLRWNTNEEIASYLISFDRHEEWLSCTLKTRPQNGSIILYNRKKVQYRKDGYCWKKRKDGKTTREDHMKLKVQGTECLYGCYVHSSIVPTFHRRCYWLLQNPDIVLVHYLNVPNVEDSGKACGPVLCAVTDRRDGLRWNREELLSQLKPMFHSMKWCGSGNGAEVSIEQLVQQILESQQTKPQPRTHTCLCNHASSGMNIPHRCNSTKHRIISPKLPCGPGPYLTEVQNLTHESSGGGAASRDGSAGDAVAGGVAVEKAQPSSPAVVLDSGSSAPPTSSSSSPPQTQRSATIAISNGNGFYGEQHGGLATVALPQNAVIVMTTASAAAALGRGGEESKGELSSAHLSLTHAGGRLVLSPVPSKQETPPSSPAPVPTHTVPPNQGVATLSLTLLPSPVIGGLLLTDRIIADKPSAMLRPSSPSPSLMTPPSTQTGSVPGRAPSVPLPFDPDSFLNSPKQGQTYGGSSLSPPNTTNSASSSQSPPPSSSPQPPSLALTLSPTSPPSSLSSLSPPTSTPNSASLSPSLSYSLSPACSGPSFPPLCLDSSLALDALTHPLSPTLDTRASPVQVKEENSPPITPAILQELECDEMPMDTAHSSDSTSQQHTREAELSFDSTFPDLISELITGETSSHSACTSLNSATIPPTYPVRYMAPPQPSPSTSYLPYTLLTQTHTHSSMHSRVGEEPQCLASITDFSPEWSYPEGGVKVLITGPWSEVSCRYSCVFDQSTVPASLIQPGVLRCYCPAHEAGLVALRVMKDLDTVSSSVLFEYRARNAASLPSSQLDWLSLDDNQFRMSILERLEQMERRMAEMANHSHDHPQQQQQQRLARQQSTPHSSLCLTPENQSGPWFERRIVSVCERMMSGGRWGGGERLTHCIRHRGMTLLHLAAAQGYTHLIHTLIRWRTLSADSLDLEQEVDPLNVDHFSCTPLMWACALGHQSAAVLLYRWSSVALMIPDSLGRLPLAVARSRGHTRLACCLEELHTHTLLQAQTPEITNTHNQSHTLDTSPPPQLPLSPLSTSPDTGLSSSSSIPSPSDPPSPSSAYSSGSALPTSPLSPPDPMDTSCDSSPCFSPTPALRCPTPQNMDTHFLLDSSPHSHTHLEHAHSSFEAELLSYSENAENEEYLPAEVLQVDMATLAEQIIEATPERIKQEEFPRGAESPLRERRDNTAIHDTMPWLAPYLDTVDRCVCPTPQPPSPLSALALQRLRPPSSAAWAEFLNASANGRMERDFALLTLTDSEQRELYEAARIIQNAFRRYKGRRLKEQQDMAAAVIQRCYRKYKQYALYKKMTQAAILIQSKFRSYYEQKKFQQSRRAAVLIQQYYRSYKEYERIKQGGRTGAALSNKMKGSFLTKKQDQAARKIMRFFRRCRHRIKELKQSKELERRGLTT</sequence>
<comment type="caution">
    <text evidence="16">The sequence shown here is derived from an EMBL/GenBank/DDBJ whole genome shotgun (WGS) entry which is preliminary data.</text>
</comment>
<feature type="compositionally biased region" description="Basic and acidic residues" evidence="14">
    <location>
        <begin position="848"/>
        <end position="857"/>
    </location>
</feature>
<accession>A0AAE0QE75</accession>
<dbReference type="Pfam" id="PF01833">
    <property type="entry name" value="TIG"/>
    <property type="match status" value="1"/>
</dbReference>
<feature type="region of interest" description="Disordered" evidence="14">
    <location>
        <begin position="395"/>
        <end position="418"/>
    </location>
</feature>
<reference evidence="16" key="1">
    <citation type="submission" date="2023-06" db="EMBL/GenBank/DDBJ databases">
        <title>Male Hemibagrus guttatus genome.</title>
        <authorList>
            <person name="Bian C."/>
        </authorList>
    </citation>
    <scope>NUCLEOTIDE SEQUENCE</scope>
    <source>
        <strain evidence="16">Male_cb2023</strain>
        <tissue evidence="16">Muscle</tissue>
    </source>
</reference>
<dbReference type="PANTHER" id="PTHR23335">
    <property type="entry name" value="CALMODULIN-BINDING TRANSCRIPTION ACTIVATOR CAMTA"/>
    <property type="match status" value="1"/>
</dbReference>
<feature type="compositionally biased region" description="Low complexity" evidence="14">
    <location>
        <begin position="1080"/>
        <end position="1092"/>
    </location>
</feature>
<feature type="compositionally biased region" description="Low complexity" evidence="14">
    <location>
        <begin position="277"/>
        <end position="293"/>
    </location>
</feature>